<proteinExistence type="predicted"/>
<dbReference type="SMART" id="SM00829">
    <property type="entry name" value="PKS_ER"/>
    <property type="match status" value="1"/>
</dbReference>
<dbReference type="KEGG" id="srt:Srot_3024"/>
<dbReference type="SUPFAM" id="SSF51735">
    <property type="entry name" value="NAD(P)-binding Rossmann-fold domains"/>
    <property type="match status" value="1"/>
</dbReference>
<gene>
    <name evidence="4" type="ordered locus">Srot_3024</name>
</gene>
<feature type="domain" description="Enoyl reductase (ER)" evidence="3">
    <location>
        <begin position="10"/>
        <end position="331"/>
    </location>
</feature>
<evidence type="ECO:0000256" key="2">
    <source>
        <dbReference type="ARBA" id="ARBA00023002"/>
    </source>
</evidence>
<dbReference type="GO" id="GO:0070402">
    <property type="term" value="F:NADPH binding"/>
    <property type="evidence" value="ECO:0007669"/>
    <property type="project" value="TreeGrafter"/>
</dbReference>
<organism evidence="4 5">
    <name type="scientific">Segniliparus rotundus (strain ATCC BAA-972 / CDC 1076 / CIP 108378 / DSM 44985 / JCM 13578)</name>
    <dbReference type="NCBI Taxonomy" id="640132"/>
    <lineage>
        <taxon>Bacteria</taxon>
        <taxon>Bacillati</taxon>
        <taxon>Actinomycetota</taxon>
        <taxon>Actinomycetes</taxon>
        <taxon>Mycobacteriales</taxon>
        <taxon>Segniliparaceae</taxon>
        <taxon>Segniliparus</taxon>
    </lineage>
</organism>
<dbReference type="Gene3D" id="3.40.50.720">
    <property type="entry name" value="NAD(P)-binding Rossmann-like Domain"/>
    <property type="match status" value="1"/>
</dbReference>
<keyword evidence="2" id="KW-0560">Oxidoreductase</keyword>
<dbReference type="Proteomes" id="UP000002247">
    <property type="component" value="Chromosome"/>
</dbReference>
<dbReference type="PANTHER" id="PTHR48106">
    <property type="entry name" value="QUINONE OXIDOREDUCTASE PIG3-RELATED"/>
    <property type="match status" value="1"/>
</dbReference>
<sequence length="336" mass="35547">MKAVRIHRHGQPEDLVYEDVPKPQPAAGQVLVRNEAAGINFADIDQRRNKYPFQPPLPHILGSEFAGTVESVGEGVSDVEVGERVFGFLSGAEPAGYAQYVAVSANSVHPLPPGLGYAESTALLVQGLTAYFLLRDGVRLAAGDSVLIMAAAGGLGSMAVQLAKIMAAGRVIGAASTAEKRRRAIELGADESVDYTQPGWSAQVFDATGGRGVDAVLVNVGGESFTQSIASLAPFGRLSAYGGADETTPVLDFLAEFKAGRLTKNQTLNFFTLYPYLHAGPAVLRPVLDELADHVESGRLLVRLGVQMSLSQAAEAHRLVENRQSTGKAVLLPWAD</sequence>
<dbReference type="STRING" id="640132.Srot_3024"/>
<evidence type="ECO:0000313" key="4">
    <source>
        <dbReference type="EMBL" id="ADG99449.1"/>
    </source>
</evidence>
<dbReference type="InterPro" id="IPR002364">
    <property type="entry name" value="Quin_OxRdtase/zeta-crystal_CS"/>
</dbReference>
<keyword evidence="5" id="KW-1185">Reference proteome</keyword>
<dbReference type="GO" id="GO:0005829">
    <property type="term" value="C:cytosol"/>
    <property type="evidence" value="ECO:0007669"/>
    <property type="project" value="TreeGrafter"/>
</dbReference>
<dbReference type="InterPro" id="IPR020843">
    <property type="entry name" value="ER"/>
</dbReference>
<dbReference type="InterPro" id="IPR013154">
    <property type="entry name" value="ADH-like_N"/>
</dbReference>
<dbReference type="InterPro" id="IPR036291">
    <property type="entry name" value="NAD(P)-bd_dom_sf"/>
</dbReference>
<dbReference type="InterPro" id="IPR013149">
    <property type="entry name" value="ADH-like_C"/>
</dbReference>
<dbReference type="HOGENOM" id="CLU_026673_3_1_11"/>
<dbReference type="EMBL" id="CP001958">
    <property type="protein sequence ID" value="ADG99449.1"/>
    <property type="molecule type" value="Genomic_DNA"/>
</dbReference>
<dbReference type="Pfam" id="PF08240">
    <property type="entry name" value="ADH_N"/>
    <property type="match status" value="1"/>
</dbReference>
<protein>
    <submittedName>
        <fullName evidence="4">Alcohol dehydrogenase zinc-binding domain protein</fullName>
    </submittedName>
</protein>
<dbReference type="Pfam" id="PF00107">
    <property type="entry name" value="ADH_zinc_N"/>
    <property type="match status" value="1"/>
</dbReference>
<dbReference type="PANTHER" id="PTHR48106:SF13">
    <property type="entry name" value="QUINONE OXIDOREDUCTASE-RELATED"/>
    <property type="match status" value="1"/>
</dbReference>
<dbReference type="GO" id="GO:0003960">
    <property type="term" value="F:quinone reductase (NADPH) activity"/>
    <property type="evidence" value="ECO:0007669"/>
    <property type="project" value="TreeGrafter"/>
</dbReference>
<dbReference type="AlphaFoldDB" id="D6ZEH3"/>
<dbReference type="eggNOG" id="COG0604">
    <property type="taxonomic scope" value="Bacteria"/>
</dbReference>
<name>D6ZEH3_SEGRD</name>
<evidence type="ECO:0000256" key="1">
    <source>
        <dbReference type="ARBA" id="ARBA00022857"/>
    </source>
</evidence>
<dbReference type="SUPFAM" id="SSF50129">
    <property type="entry name" value="GroES-like"/>
    <property type="match status" value="1"/>
</dbReference>
<evidence type="ECO:0000313" key="5">
    <source>
        <dbReference type="Proteomes" id="UP000002247"/>
    </source>
</evidence>
<reference evidence="4 5" key="1">
    <citation type="journal article" date="2010" name="Stand. Genomic Sci.">
        <title>Complete genome sequence of Segniliparus rotundus type strain (CDC 1076).</title>
        <authorList>
            <person name="Sikorski J."/>
            <person name="Lapidus A."/>
            <person name="Copeland A."/>
            <person name="Misra M."/>
            <person name="Glavina Del Rio T."/>
            <person name="Nolan M."/>
            <person name="Lucas S."/>
            <person name="Chen F."/>
            <person name="Tice H."/>
            <person name="Cheng J.F."/>
            <person name="Jando M."/>
            <person name="Schneider S."/>
            <person name="Bruce D."/>
            <person name="Goodwin L."/>
            <person name="Pitluck S."/>
            <person name="Liolios K."/>
            <person name="Mikhailova N."/>
            <person name="Pati A."/>
            <person name="Ivanova N."/>
            <person name="Mavromatis K."/>
            <person name="Chen A."/>
            <person name="Palaniappan K."/>
            <person name="Chertkov O."/>
            <person name="Land M."/>
            <person name="Hauser L."/>
            <person name="Chang Y.J."/>
            <person name="Jeffries C.D."/>
            <person name="Brettin T."/>
            <person name="Detter J.C."/>
            <person name="Han C."/>
            <person name="Rohde M."/>
            <person name="Goker M."/>
            <person name="Bristow J."/>
            <person name="Eisen J.A."/>
            <person name="Markowitz V."/>
            <person name="Hugenholtz P."/>
            <person name="Kyrpides N.C."/>
            <person name="Klenk H.P."/>
        </authorList>
    </citation>
    <scope>NUCLEOTIDE SEQUENCE [LARGE SCALE GENOMIC DNA]</scope>
    <source>
        <strain evidence="5">ATCC BAA-972 / CDC 1076 / CIP 108378 / DSM 44985 / JCM 13578</strain>
    </source>
</reference>
<dbReference type="InterPro" id="IPR011032">
    <property type="entry name" value="GroES-like_sf"/>
</dbReference>
<keyword evidence="1" id="KW-0521">NADP</keyword>
<dbReference type="PROSITE" id="PS01162">
    <property type="entry name" value="QOR_ZETA_CRYSTAL"/>
    <property type="match status" value="1"/>
</dbReference>
<evidence type="ECO:0000259" key="3">
    <source>
        <dbReference type="SMART" id="SM00829"/>
    </source>
</evidence>
<dbReference type="GO" id="GO:0008270">
    <property type="term" value="F:zinc ion binding"/>
    <property type="evidence" value="ECO:0007669"/>
    <property type="project" value="InterPro"/>
</dbReference>
<dbReference type="Gene3D" id="3.90.180.10">
    <property type="entry name" value="Medium-chain alcohol dehydrogenases, catalytic domain"/>
    <property type="match status" value="1"/>
</dbReference>
<dbReference type="GO" id="GO:0035925">
    <property type="term" value="F:mRNA 3'-UTR AU-rich region binding"/>
    <property type="evidence" value="ECO:0007669"/>
    <property type="project" value="TreeGrafter"/>
</dbReference>
<accession>D6ZEH3</accession>